<accession>A0A3G8H3A1</accession>
<dbReference type="KEGG" id="cpau:EHF44_16760"/>
<protein>
    <submittedName>
        <fullName evidence="1">Uncharacterized protein</fullName>
    </submittedName>
</protein>
<dbReference type="EMBL" id="CP033969">
    <property type="protein sequence ID" value="AZG14938.1"/>
    <property type="molecule type" value="Genomic_DNA"/>
</dbReference>
<reference evidence="2" key="1">
    <citation type="submission" date="2018-11" db="EMBL/GenBank/DDBJ databases">
        <title>FDA dAtabase for Regulatory Grade micrObial Sequences (FDA-ARGOS): Supporting development and validation of Infectious Disease Dx tests.</title>
        <authorList>
            <person name="Goldberg B."/>
            <person name="Campos J."/>
            <person name="Tallon L."/>
            <person name="Sadzewicz L."/>
            <person name="Zhao X."/>
            <person name="Vavikolanu K."/>
            <person name="Mehta A."/>
            <person name="Aluvathingal J."/>
            <person name="Nadendla S."/>
            <person name="Geyer C."/>
            <person name="Nandy P."/>
            <person name="Yan Y."/>
            <person name="Sichtig H."/>
        </authorList>
    </citation>
    <scope>NUCLEOTIDE SEQUENCE [LARGE SCALE GENOMIC DNA]</scope>
    <source>
        <strain evidence="2">FDAARGOS_614</strain>
    </source>
</reference>
<gene>
    <name evidence="1" type="ORF">EHF44_16760</name>
</gene>
<organism evidence="1 2">
    <name type="scientific">Cupriavidus pauculus</name>
    <dbReference type="NCBI Taxonomy" id="82633"/>
    <lineage>
        <taxon>Bacteria</taxon>
        <taxon>Pseudomonadati</taxon>
        <taxon>Pseudomonadota</taxon>
        <taxon>Betaproteobacteria</taxon>
        <taxon>Burkholderiales</taxon>
        <taxon>Burkholderiaceae</taxon>
        <taxon>Cupriavidus</taxon>
    </lineage>
</organism>
<dbReference type="RefSeq" id="WP_124684690.1">
    <property type="nucleotide sequence ID" value="NZ_CP033969.1"/>
</dbReference>
<evidence type="ECO:0000313" key="1">
    <source>
        <dbReference type="EMBL" id="AZG14938.1"/>
    </source>
</evidence>
<evidence type="ECO:0000313" key="2">
    <source>
        <dbReference type="Proteomes" id="UP000270411"/>
    </source>
</evidence>
<proteinExistence type="predicted"/>
<name>A0A3G8H3A1_9BURK</name>
<dbReference type="AlphaFoldDB" id="A0A3G8H3A1"/>
<sequence>MTVIAWDGETLAADRRVTSGGGIARSVTKIQKHGDVLLGMTGNWDVAAEMREWFKAGAVPADFPAKARDGDATLIVIRRAGIESFHSGPFPMPIEVAQAAWGSGRDYAEATMYLGGSAVQGVQVASHFQTDCGNGFDTLKLD</sequence>
<dbReference type="Proteomes" id="UP000270411">
    <property type="component" value="Chromosome 1"/>
</dbReference>
<dbReference type="OrthoDB" id="7267632at2"/>
<dbReference type="SUPFAM" id="SSF56235">
    <property type="entry name" value="N-terminal nucleophile aminohydrolases (Ntn hydrolases)"/>
    <property type="match status" value="1"/>
</dbReference>
<dbReference type="InterPro" id="IPR029055">
    <property type="entry name" value="Ntn_hydrolases_N"/>
</dbReference>